<evidence type="ECO:0000313" key="1">
    <source>
        <dbReference type="EMBL" id="EIE77448.1"/>
    </source>
</evidence>
<dbReference type="RefSeq" id="XP_067512844.1">
    <property type="nucleotide sequence ID" value="XM_067656743.1"/>
</dbReference>
<dbReference type="Proteomes" id="UP000009138">
    <property type="component" value="Unassembled WGS sequence"/>
</dbReference>
<dbReference type="AlphaFoldDB" id="I1BML8"/>
<dbReference type="GeneID" id="93609124"/>
<evidence type="ECO:0000313" key="2">
    <source>
        <dbReference type="Proteomes" id="UP000009138"/>
    </source>
</evidence>
<dbReference type="InParanoid" id="I1BML8"/>
<sequence length="55" mass="5985">MIKKSDEQLEPLSGIPFADGQFVGKDGRGKVGEATRAESELHDLADFASIMTDKF</sequence>
<proteinExistence type="predicted"/>
<dbReference type="EMBL" id="CH476732">
    <property type="protein sequence ID" value="EIE77448.1"/>
    <property type="molecule type" value="Genomic_DNA"/>
</dbReference>
<accession>I1BML8</accession>
<organism evidence="1 2">
    <name type="scientific">Rhizopus delemar (strain RA 99-880 / ATCC MYA-4621 / FGSC 9543 / NRRL 43880)</name>
    <name type="common">Mucormycosis agent</name>
    <name type="synonym">Rhizopus arrhizus var. delemar</name>
    <dbReference type="NCBI Taxonomy" id="246409"/>
    <lineage>
        <taxon>Eukaryota</taxon>
        <taxon>Fungi</taxon>
        <taxon>Fungi incertae sedis</taxon>
        <taxon>Mucoromycota</taxon>
        <taxon>Mucoromycotina</taxon>
        <taxon>Mucoromycetes</taxon>
        <taxon>Mucorales</taxon>
        <taxon>Mucorineae</taxon>
        <taxon>Rhizopodaceae</taxon>
        <taxon>Rhizopus</taxon>
    </lineage>
</organism>
<protein>
    <submittedName>
        <fullName evidence="1">Uncharacterized protein</fullName>
    </submittedName>
</protein>
<dbReference type="VEuPathDB" id="FungiDB:RO3G_02152"/>
<reference evidence="1 2" key="1">
    <citation type="journal article" date="2009" name="PLoS Genet.">
        <title>Genomic analysis of the basal lineage fungus Rhizopus oryzae reveals a whole-genome duplication.</title>
        <authorList>
            <person name="Ma L.-J."/>
            <person name="Ibrahim A.S."/>
            <person name="Skory C."/>
            <person name="Grabherr M.G."/>
            <person name="Burger G."/>
            <person name="Butler M."/>
            <person name="Elias M."/>
            <person name="Idnurm A."/>
            <person name="Lang B.F."/>
            <person name="Sone T."/>
            <person name="Abe A."/>
            <person name="Calvo S.E."/>
            <person name="Corrochano L.M."/>
            <person name="Engels R."/>
            <person name="Fu J."/>
            <person name="Hansberg W."/>
            <person name="Kim J.-M."/>
            <person name="Kodira C.D."/>
            <person name="Koehrsen M.J."/>
            <person name="Liu B."/>
            <person name="Miranda-Saavedra D."/>
            <person name="O'Leary S."/>
            <person name="Ortiz-Castellanos L."/>
            <person name="Poulter R."/>
            <person name="Rodriguez-Romero J."/>
            <person name="Ruiz-Herrera J."/>
            <person name="Shen Y.-Q."/>
            <person name="Zeng Q."/>
            <person name="Galagan J."/>
            <person name="Birren B.W."/>
            <person name="Cuomo C.A."/>
            <person name="Wickes B.L."/>
        </authorList>
    </citation>
    <scope>NUCLEOTIDE SEQUENCE [LARGE SCALE GENOMIC DNA]</scope>
    <source>
        <strain evidence="2">RA 99-880 / ATCC MYA-4621 / FGSC 9543 / NRRL 43880</strain>
    </source>
</reference>
<gene>
    <name evidence="1" type="ORF">RO3G_02152</name>
</gene>
<name>I1BML8_RHIO9</name>
<keyword evidence="2" id="KW-1185">Reference proteome</keyword>